<proteinExistence type="predicted"/>
<keyword evidence="3" id="KW-1185">Reference proteome</keyword>
<evidence type="ECO:0000313" key="3">
    <source>
        <dbReference type="Proteomes" id="UP000831068"/>
    </source>
</evidence>
<dbReference type="EMBL" id="CP094529">
    <property type="protein sequence ID" value="UOE38151.1"/>
    <property type="molecule type" value="Genomic_DNA"/>
</dbReference>
<organism evidence="2 3">
    <name type="scientific">Chryseobacterium oryzae</name>
    <dbReference type="NCBI Taxonomy" id="2929799"/>
    <lineage>
        <taxon>Bacteria</taxon>
        <taxon>Pseudomonadati</taxon>
        <taxon>Bacteroidota</taxon>
        <taxon>Flavobacteriia</taxon>
        <taxon>Flavobacteriales</taxon>
        <taxon>Weeksellaceae</taxon>
        <taxon>Chryseobacterium group</taxon>
        <taxon>Chryseobacterium</taxon>
    </lineage>
</organism>
<reference evidence="2 3" key="1">
    <citation type="submission" date="2022-03" db="EMBL/GenBank/DDBJ databases">
        <title>Chryseobacterium sp. isolated from the Andong Sikhe.</title>
        <authorList>
            <person name="Won M."/>
            <person name="Kim S.-J."/>
            <person name="Kwon S.-W."/>
        </authorList>
    </citation>
    <scope>NUCLEOTIDE SEQUENCE [LARGE SCALE GENOMIC DNA]</scope>
    <source>
        <strain evidence="2 3">ADR-1</strain>
    </source>
</reference>
<evidence type="ECO:0000313" key="2">
    <source>
        <dbReference type="EMBL" id="UOE38151.1"/>
    </source>
</evidence>
<dbReference type="Proteomes" id="UP000831068">
    <property type="component" value="Chromosome"/>
</dbReference>
<gene>
    <name evidence="2" type="ORF">MTP08_14030</name>
</gene>
<feature type="chain" id="PRO_5045739322" description="TonB protein C-terminal" evidence="1">
    <location>
        <begin position="20"/>
        <end position="291"/>
    </location>
</feature>
<sequence>MIKTILISIAVISSVFLSAQDSASVASKNPEINTIPVSDSISATDLDFLKKKFDLKDVALSADTTPEFVGGMKQFRKRFFEFYKVSHSKKDNVRLYFVVEKTGYVRNYIAISPNKKLNKDAETAMQKVFERWKPATIKNQAVRYLMVFPVSTETFIEDNKEDENSKLQNINAAEIPDLNYLKTVFDLKGVVSKADTAPEFPNGMKAFKRKYFEAIETLNLKNNEKLDVHLYFIVEENGYVRNVTAVGKNKKHVKEAELGISRLTERWKPATINGKPVRYLFYFPLVSKKYD</sequence>
<evidence type="ECO:0008006" key="4">
    <source>
        <dbReference type="Google" id="ProtNLM"/>
    </source>
</evidence>
<feature type="signal peptide" evidence="1">
    <location>
        <begin position="1"/>
        <end position="19"/>
    </location>
</feature>
<keyword evidence="1" id="KW-0732">Signal</keyword>
<dbReference type="RefSeq" id="WP_243576473.1">
    <property type="nucleotide sequence ID" value="NZ_CP094529.1"/>
</dbReference>
<name>A0ABY4BG55_9FLAO</name>
<evidence type="ECO:0000256" key="1">
    <source>
        <dbReference type="SAM" id="SignalP"/>
    </source>
</evidence>
<dbReference type="SUPFAM" id="SSF74653">
    <property type="entry name" value="TolA/TonB C-terminal domain"/>
    <property type="match status" value="2"/>
</dbReference>
<accession>A0ABY4BG55</accession>
<dbReference type="Gene3D" id="3.30.1150.10">
    <property type="match status" value="2"/>
</dbReference>
<protein>
    <recommendedName>
        <fullName evidence="4">TonB protein C-terminal</fullName>
    </recommendedName>
</protein>